<gene>
    <name evidence="2" type="ORF">SAMN02194393_04768</name>
</gene>
<dbReference type="GO" id="GO:0009401">
    <property type="term" value="P:phosphoenolpyruvate-dependent sugar phosphotransferase system"/>
    <property type="evidence" value="ECO:0007669"/>
    <property type="project" value="InterPro"/>
</dbReference>
<organism evidence="2 3">
    <name type="scientific">Maledivibacter halophilus</name>
    <dbReference type="NCBI Taxonomy" id="36842"/>
    <lineage>
        <taxon>Bacteria</taxon>
        <taxon>Bacillati</taxon>
        <taxon>Bacillota</taxon>
        <taxon>Clostridia</taxon>
        <taxon>Peptostreptococcales</taxon>
        <taxon>Caminicellaceae</taxon>
        <taxon>Maledivibacter</taxon>
    </lineage>
</organism>
<evidence type="ECO:0000313" key="3">
    <source>
        <dbReference type="Proteomes" id="UP000190285"/>
    </source>
</evidence>
<evidence type="ECO:0000256" key="1">
    <source>
        <dbReference type="PROSITE-ProRule" id="PRU00420"/>
    </source>
</evidence>
<dbReference type="PANTHER" id="PTHR40398">
    <property type="entry name" value="PTS SYSTEM GLUCITOL/SORBITOL-SPECIFIC EIIA COMPONENT"/>
    <property type="match status" value="1"/>
</dbReference>
<keyword evidence="3" id="KW-1185">Reference proteome</keyword>
<feature type="modified residue" description="Phosphohistidine; by HPr" evidence="1">
    <location>
        <position position="41"/>
    </location>
</feature>
<dbReference type="Pfam" id="PF03829">
    <property type="entry name" value="PTSIIA_gutA"/>
    <property type="match status" value="1"/>
</dbReference>
<dbReference type="PANTHER" id="PTHR40398:SF1">
    <property type="entry name" value="PTS SYSTEM GLUCITOL_SORBITOL-SPECIFIC EIIA COMPONENT"/>
    <property type="match status" value="1"/>
</dbReference>
<dbReference type="InterPro" id="IPR036665">
    <property type="entry name" value="PTS_IIA_glucitol/sorbitol_sf"/>
</dbReference>
<sequence length="117" mass="13227">MKYQVEIVKFGQMVKEFLDGGMMIIFNDNAPPELAEISVLHTYGNLQENIEAGDRIKIGNMEYLITSIGHEANKTLKELGHCTFKFNGLKEADLPGVICLENKEKPHMKIGDEIIIY</sequence>
<dbReference type="OrthoDB" id="5113885at2"/>
<dbReference type="GO" id="GO:0005737">
    <property type="term" value="C:cytoplasm"/>
    <property type="evidence" value="ECO:0007669"/>
    <property type="project" value="InterPro"/>
</dbReference>
<reference evidence="2 3" key="1">
    <citation type="submission" date="2017-02" db="EMBL/GenBank/DDBJ databases">
        <authorList>
            <person name="Peterson S.W."/>
        </authorList>
    </citation>
    <scope>NUCLEOTIDE SEQUENCE [LARGE SCALE GENOMIC DNA]</scope>
    <source>
        <strain evidence="2 3">M1</strain>
    </source>
</reference>
<dbReference type="SUPFAM" id="SSF141530">
    <property type="entry name" value="PTSIIA/GutA-like"/>
    <property type="match status" value="1"/>
</dbReference>
<protein>
    <submittedName>
        <fullName evidence="2">PTS system, glucitol/sorbitol-specific IIA component</fullName>
    </submittedName>
</protein>
<dbReference type="GO" id="GO:0008982">
    <property type="term" value="F:protein-N(PI)-phosphohistidine-sugar phosphotransferase activity"/>
    <property type="evidence" value="ECO:0007669"/>
    <property type="project" value="InterPro"/>
</dbReference>
<dbReference type="InterPro" id="IPR004716">
    <property type="entry name" value="PTS_IIA_glucitol/sorbitol-sp"/>
</dbReference>
<proteinExistence type="predicted"/>
<dbReference type="Proteomes" id="UP000190285">
    <property type="component" value="Unassembled WGS sequence"/>
</dbReference>
<dbReference type="PROSITE" id="PS51097">
    <property type="entry name" value="PTS_EIIA_TYPE_5"/>
    <property type="match status" value="1"/>
</dbReference>
<dbReference type="RefSeq" id="WP_079495287.1">
    <property type="nucleotide sequence ID" value="NZ_FUZT01000016.1"/>
</dbReference>
<dbReference type="STRING" id="36842.SAMN02194393_04768"/>
<dbReference type="EMBL" id="FUZT01000016">
    <property type="protein sequence ID" value="SKC87875.1"/>
    <property type="molecule type" value="Genomic_DNA"/>
</dbReference>
<dbReference type="Gene3D" id="2.40.33.40">
    <property type="entry name" value="Phosphotransferase system, glucitol/sorbitol-specific IIA component"/>
    <property type="match status" value="1"/>
</dbReference>
<dbReference type="GO" id="GO:0016301">
    <property type="term" value="F:kinase activity"/>
    <property type="evidence" value="ECO:0007669"/>
    <property type="project" value="TreeGrafter"/>
</dbReference>
<evidence type="ECO:0000313" key="2">
    <source>
        <dbReference type="EMBL" id="SKC87875.1"/>
    </source>
</evidence>
<name>A0A1T5MI55_9FIRM</name>
<dbReference type="AlphaFoldDB" id="A0A1T5MI55"/>
<accession>A0A1T5MI55</accession>